<dbReference type="AlphaFoldDB" id="A0A7G7W8P9"/>
<evidence type="ECO:0000313" key="3">
    <source>
        <dbReference type="EMBL" id="QNH62742.1"/>
    </source>
</evidence>
<dbReference type="Pfam" id="PF12476">
    <property type="entry name" value="DUF3696"/>
    <property type="match status" value="1"/>
</dbReference>
<dbReference type="InterPro" id="IPR051396">
    <property type="entry name" value="Bact_Antivir_Def_Nuclease"/>
</dbReference>
<organism evidence="3 4">
    <name type="scientific">Hymenobacter sediminicola</name>
    <dbReference type="NCBI Taxonomy" id="2761579"/>
    <lineage>
        <taxon>Bacteria</taxon>
        <taxon>Pseudomonadati</taxon>
        <taxon>Bacteroidota</taxon>
        <taxon>Cytophagia</taxon>
        <taxon>Cytophagales</taxon>
        <taxon>Hymenobacteraceae</taxon>
        <taxon>Hymenobacter</taxon>
    </lineage>
</organism>
<dbReference type="Gene3D" id="3.40.50.300">
    <property type="entry name" value="P-loop containing nucleotide triphosphate hydrolases"/>
    <property type="match status" value="1"/>
</dbReference>
<feature type="domain" description="Endonuclease GajA/Old nuclease/RecF-like AAA" evidence="2">
    <location>
        <begin position="2"/>
        <end position="404"/>
    </location>
</feature>
<evidence type="ECO:0000259" key="2">
    <source>
        <dbReference type="Pfam" id="PF13175"/>
    </source>
</evidence>
<dbReference type="PANTHER" id="PTHR43581:SF2">
    <property type="entry name" value="EXCINUCLEASE ATPASE SUBUNIT"/>
    <property type="match status" value="1"/>
</dbReference>
<dbReference type="Proteomes" id="UP000515489">
    <property type="component" value="Chromosome"/>
</dbReference>
<dbReference type="InterPro" id="IPR022532">
    <property type="entry name" value="DUF3696"/>
</dbReference>
<dbReference type="SUPFAM" id="SSF52540">
    <property type="entry name" value="P-loop containing nucleoside triphosphate hydrolases"/>
    <property type="match status" value="1"/>
</dbReference>
<sequence>MKIHLNNFRSFKKEVFDFSRINILIGENSSGKSSLLKFLLMLKQSAFNSNDSNLTLSGNLVDLGNYKEMIHYQDVRKKLSFAFSTDIEYKDYFLSFMSDFEEDQEESEENLAKKRSTLKSISAQFDKAFNNETTVFIELNKELNKHENIKTVIKNKALGTLEIHQIKKETLTKSNFVNVLTPRCHITYFRNNSQAIRIENLRFDKNACFTIVNGIDIEDAIQKEHNVSAFNEIAFLLVSQNYFIDYFSKIEFVSSVKNIPERYYFERDKKRFIRANDIQSIINVIGDNDVPKAVLDKFIQTVNKFGIAEDLKVIKGDKVAVKELRVKVSDLFSNIVDVGYGVGLQLPILFQACVSEIMYKGEIIIIEQPEVHLHPSLQAKFIEALLSIGDKNKYYIETHSEHIIRKLQILIKSKFRNIRPDDVSIYYLKKGDQKSIKSRHDISEDGRISSPFPDGFFDTSYTLAKELVFNKINID</sequence>
<accession>A0A7G7W8P9</accession>
<dbReference type="Pfam" id="PF13175">
    <property type="entry name" value="AAA_15"/>
    <property type="match status" value="1"/>
</dbReference>
<dbReference type="RefSeq" id="WP_185888648.1">
    <property type="nucleotide sequence ID" value="NZ_CP060202.1"/>
</dbReference>
<proteinExistence type="predicted"/>
<name>A0A7G7W8P9_9BACT</name>
<dbReference type="EMBL" id="CP060202">
    <property type="protein sequence ID" value="QNH62742.1"/>
    <property type="molecule type" value="Genomic_DNA"/>
</dbReference>
<dbReference type="PANTHER" id="PTHR43581">
    <property type="entry name" value="ATP/GTP PHOSPHATASE"/>
    <property type="match status" value="1"/>
</dbReference>
<reference evidence="3 4" key="1">
    <citation type="submission" date="2020-08" db="EMBL/GenBank/DDBJ databases">
        <title>Hymenobacter sp. S2-20-2 genome sequencing.</title>
        <authorList>
            <person name="Jin L."/>
        </authorList>
    </citation>
    <scope>NUCLEOTIDE SEQUENCE [LARGE SCALE GENOMIC DNA]</scope>
    <source>
        <strain evidence="3 4">S2-20-2</strain>
    </source>
</reference>
<dbReference type="InterPro" id="IPR041685">
    <property type="entry name" value="AAA_GajA/Old/RecF-like"/>
</dbReference>
<keyword evidence="4" id="KW-1185">Reference proteome</keyword>
<dbReference type="InterPro" id="IPR027417">
    <property type="entry name" value="P-loop_NTPase"/>
</dbReference>
<protein>
    <submittedName>
        <fullName evidence="3">DUF3696 domain-containing protein</fullName>
    </submittedName>
</protein>
<feature type="domain" description="DUF3696" evidence="1">
    <location>
        <begin position="418"/>
        <end position="459"/>
    </location>
</feature>
<evidence type="ECO:0000313" key="4">
    <source>
        <dbReference type="Proteomes" id="UP000515489"/>
    </source>
</evidence>
<evidence type="ECO:0000259" key="1">
    <source>
        <dbReference type="Pfam" id="PF12476"/>
    </source>
</evidence>
<dbReference type="KEGG" id="hsk:H4317_02650"/>
<gene>
    <name evidence="3" type="ORF">H4317_02650</name>
</gene>